<evidence type="ECO:0000256" key="1">
    <source>
        <dbReference type="ARBA" id="ARBA00022801"/>
    </source>
</evidence>
<keyword evidence="1" id="KW-0378">Hydrolase</keyword>
<name>A0A934SDJ5_9BACT</name>
<sequence>MSDWTEQWLRGAASWKAFKEGKMLVDAGAVTDAKKGSSGWQANVRVGKRTFRVRVKASSATNIETLCGCPENRATGALCAHGVAAGLAAIAGIPAKESKPNESAAPQSKSVDPAIRQKLPGGAGSAWQVVLPPTWREMLRRGRCAGSLHAAEGELSTADEKLSEWLFANGQTGKPPLHFNLAGNEAARFLELLPEHPRIVGGKEQTNLDCRSGALIPLGKVEREAEKVRIQASGAELFQVGEQWWRMEPNGFAQIGNGEPAEEMSKVMAALGAGRGVQIPIERFLDRLNDWQEWLQLPTGSWVEQLHFIPAAPQFELAIEGNLKRVEVELRVSYRGAALQEILLPSYPGLPVLEADRCEIRNWQSERKAVERLEKIGFAMAGARGILIGEASIQDFLFKHLGVLENDWKLVLGDRFQAAKKQIVFVEPNIEVLGSGEDWLSFDLRFETNDRSVISMGEIKRLLRGGNSGSGKRVVLSSEVEELINPLIEESDLRQEGGHFVAPARTGELILELRKNIDKSKNNIDLESYSQFESPRSLVASMRSYQSLGSGWLMDRLNRFGGGLLADDMGLGKTMQSIAVIEKLFQNNQSTGVVMVVATASLLGNWKAEFGKFAPNRVVRVLHGQGRESVQKQVADGEVILTSFGTLSRDLAWHLKRSYEAVIVDEASLMRNPDTDHAKALFKLDAKGRVALTGTPIENGIRDLWSIFRFVQPGWLGTREQFKERYEQPLAAGEGAAVMNRLKVKTAPFMLRRTKEEVAPELPSKIFVDEFCDLSSEQQAVYRDLLVEGRKRVEVTRDSGNAGAARMQVLTALLRLRQTCCDLSLLQNERFDRLNLGKRSAKLERLMELLDEAVSGNHKVLIFSQFQKQLLEIEKCLIERDIGCLRLDGQTRNRQQLVDRFQSADGPPVFLISLKAGGYGLNLTAADIVVHFDPWWNPAAEAQATDRAHRIGQTRPVTVYRMLTRGTVEEKVVRLQAKKKELAAAVDETGGGDASGWSDSELRNLLEI</sequence>
<feature type="domain" description="Helicase ATP-binding" evidence="5">
    <location>
        <begin position="554"/>
        <end position="714"/>
    </location>
</feature>
<keyword evidence="8" id="KW-1185">Reference proteome</keyword>
<keyword evidence="2" id="KW-0862">Zinc</keyword>
<dbReference type="RefSeq" id="WP_200273085.1">
    <property type="nucleotide sequence ID" value="NZ_JAENIJ010000036.1"/>
</dbReference>
<dbReference type="InterPro" id="IPR014001">
    <property type="entry name" value="Helicase_ATP-bd"/>
</dbReference>
<dbReference type="InterPro" id="IPR027417">
    <property type="entry name" value="P-loop_NTPase"/>
</dbReference>
<feature type="domain" description="SWIM-type" evidence="4">
    <location>
        <begin position="51"/>
        <end position="90"/>
    </location>
</feature>
<dbReference type="PROSITE" id="PS51194">
    <property type="entry name" value="HELICASE_CTER"/>
    <property type="match status" value="1"/>
</dbReference>
<dbReference type="Pfam" id="PF00271">
    <property type="entry name" value="Helicase_C"/>
    <property type="match status" value="1"/>
</dbReference>
<feature type="domain" description="Helicase C-terminal" evidence="6">
    <location>
        <begin position="842"/>
        <end position="1006"/>
    </location>
</feature>
<dbReference type="GO" id="GO:0015616">
    <property type="term" value="F:DNA translocase activity"/>
    <property type="evidence" value="ECO:0007669"/>
    <property type="project" value="TreeGrafter"/>
</dbReference>
<evidence type="ECO:0000313" key="8">
    <source>
        <dbReference type="Proteomes" id="UP000603141"/>
    </source>
</evidence>
<dbReference type="GO" id="GO:0005524">
    <property type="term" value="F:ATP binding"/>
    <property type="evidence" value="ECO:0007669"/>
    <property type="project" value="InterPro"/>
</dbReference>
<dbReference type="Proteomes" id="UP000603141">
    <property type="component" value="Unassembled WGS sequence"/>
</dbReference>
<dbReference type="PROSITE" id="PS50966">
    <property type="entry name" value="ZF_SWIM"/>
    <property type="match status" value="1"/>
</dbReference>
<dbReference type="GO" id="GO:0004386">
    <property type="term" value="F:helicase activity"/>
    <property type="evidence" value="ECO:0007669"/>
    <property type="project" value="UniProtKB-KW"/>
</dbReference>
<dbReference type="InterPro" id="IPR049730">
    <property type="entry name" value="SNF2/RAD54-like_C"/>
</dbReference>
<dbReference type="PROSITE" id="PS51192">
    <property type="entry name" value="HELICASE_ATP_BIND_1"/>
    <property type="match status" value="1"/>
</dbReference>
<dbReference type="Gene3D" id="3.40.50.300">
    <property type="entry name" value="P-loop containing nucleotide triphosphate hydrolases"/>
    <property type="match status" value="1"/>
</dbReference>
<organism evidence="7 8">
    <name type="scientific">Luteolibacter pohnpeiensis</name>
    <dbReference type="NCBI Taxonomy" id="454153"/>
    <lineage>
        <taxon>Bacteria</taxon>
        <taxon>Pseudomonadati</taxon>
        <taxon>Verrucomicrobiota</taxon>
        <taxon>Verrucomicrobiia</taxon>
        <taxon>Verrucomicrobiales</taxon>
        <taxon>Verrucomicrobiaceae</taxon>
        <taxon>Luteolibacter</taxon>
    </lineage>
</organism>
<evidence type="ECO:0000313" key="7">
    <source>
        <dbReference type="EMBL" id="MBK1884157.1"/>
    </source>
</evidence>
<dbReference type="PANTHER" id="PTHR45629:SF7">
    <property type="entry name" value="DNA EXCISION REPAIR PROTEIN ERCC-6-RELATED"/>
    <property type="match status" value="1"/>
</dbReference>
<dbReference type="Gene3D" id="3.40.50.10810">
    <property type="entry name" value="Tandem AAA-ATPase domain"/>
    <property type="match status" value="1"/>
</dbReference>
<keyword evidence="2" id="KW-0479">Metal-binding</keyword>
<evidence type="ECO:0000256" key="2">
    <source>
        <dbReference type="PROSITE-ProRule" id="PRU00325"/>
    </source>
</evidence>
<evidence type="ECO:0000256" key="3">
    <source>
        <dbReference type="SAM" id="MobiDB-lite"/>
    </source>
</evidence>
<keyword evidence="7" id="KW-0067">ATP-binding</keyword>
<dbReference type="InterPro" id="IPR001650">
    <property type="entry name" value="Helicase_C-like"/>
</dbReference>
<dbReference type="AlphaFoldDB" id="A0A934SDJ5"/>
<comment type="caution">
    <text evidence="7">The sequence shown here is derived from an EMBL/GenBank/DDBJ whole genome shotgun (WGS) entry which is preliminary data.</text>
</comment>
<reference evidence="7" key="1">
    <citation type="submission" date="2021-01" db="EMBL/GenBank/DDBJ databases">
        <title>Modified the classification status of verrucomicrobia.</title>
        <authorList>
            <person name="Feng X."/>
        </authorList>
    </citation>
    <scope>NUCLEOTIDE SEQUENCE</scope>
    <source>
        <strain evidence="7">KCTC 22041</strain>
    </source>
</reference>
<dbReference type="GO" id="GO:0016787">
    <property type="term" value="F:hydrolase activity"/>
    <property type="evidence" value="ECO:0007669"/>
    <property type="project" value="UniProtKB-KW"/>
</dbReference>
<proteinExistence type="predicted"/>
<dbReference type="PANTHER" id="PTHR45629">
    <property type="entry name" value="SNF2/RAD54 FAMILY MEMBER"/>
    <property type="match status" value="1"/>
</dbReference>
<feature type="region of interest" description="Disordered" evidence="3">
    <location>
        <begin position="97"/>
        <end position="119"/>
    </location>
</feature>
<dbReference type="InterPro" id="IPR000330">
    <property type="entry name" value="SNF2_N"/>
</dbReference>
<dbReference type="SUPFAM" id="SSF52540">
    <property type="entry name" value="P-loop containing nucleoside triphosphate hydrolases"/>
    <property type="match status" value="2"/>
</dbReference>
<protein>
    <submittedName>
        <fullName evidence="7">DEAD/DEAH box helicase</fullName>
    </submittedName>
</protein>
<dbReference type="InterPro" id="IPR050496">
    <property type="entry name" value="SNF2_RAD54_helicase_repair"/>
</dbReference>
<evidence type="ECO:0000259" key="5">
    <source>
        <dbReference type="PROSITE" id="PS51192"/>
    </source>
</evidence>
<dbReference type="Pfam" id="PF00176">
    <property type="entry name" value="SNF2-rel_dom"/>
    <property type="match status" value="1"/>
</dbReference>
<dbReference type="SMART" id="SM00487">
    <property type="entry name" value="DEXDc"/>
    <property type="match status" value="1"/>
</dbReference>
<gene>
    <name evidence="7" type="ORF">JIN85_17185</name>
</gene>
<keyword evidence="7" id="KW-0547">Nucleotide-binding</keyword>
<dbReference type="InterPro" id="IPR038718">
    <property type="entry name" value="SNF2-like_sf"/>
</dbReference>
<dbReference type="GO" id="GO:0008270">
    <property type="term" value="F:zinc ion binding"/>
    <property type="evidence" value="ECO:0007669"/>
    <property type="project" value="UniProtKB-KW"/>
</dbReference>
<dbReference type="SMART" id="SM00490">
    <property type="entry name" value="HELICc"/>
    <property type="match status" value="1"/>
</dbReference>
<accession>A0A934SDJ5</accession>
<evidence type="ECO:0000259" key="4">
    <source>
        <dbReference type="PROSITE" id="PS50966"/>
    </source>
</evidence>
<keyword evidence="7" id="KW-0347">Helicase</keyword>
<dbReference type="InterPro" id="IPR007527">
    <property type="entry name" value="Znf_SWIM"/>
</dbReference>
<keyword evidence="2" id="KW-0863">Zinc-finger</keyword>
<dbReference type="CDD" id="cd18793">
    <property type="entry name" value="SF2_C_SNF"/>
    <property type="match status" value="1"/>
</dbReference>
<evidence type="ECO:0000259" key="6">
    <source>
        <dbReference type="PROSITE" id="PS51194"/>
    </source>
</evidence>
<dbReference type="EMBL" id="JAENIJ010000036">
    <property type="protein sequence ID" value="MBK1884157.1"/>
    <property type="molecule type" value="Genomic_DNA"/>
</dbReference>